<keyword evidence="2" id="KW-0418">Kinase</keyword>
<name>A0A1Y6K2I2_9CHLR</name>
<dbReference type="InterPro" id="IPR006083">
    <property type="entry name" value="PRK/URK"/>
</dbReference>
<protein>
    <submittedName>
        <fullName evidence="2">Putative Uridine kinase</fullName>
        <ecNumber evidence="2">2.7.1.48</ecNumber>
    </submittedName>
</protein>
<dbReference type="Pfam" id="PF00485">
    <property type="entry name" value="PRK"/>
    <property type="match status" value="1"/>
</dbReference>
<dbReference type="Proteomes" id="UP000195514">
    <property type="component" value="Chromosome I"/>
</dbReference>
<dbReference type="InterPro" id="IPR027417">
    <property type="entry name" value="P-loop_NTPase"/>
</dbReference>
<proteinExistence type="predicted"/>
<evidence type="ECO:0000313" key="2">
    <source>
        <dbReference type="EMBL" id="SMX53844.1"/>
    </source>
</evidence>
<reference evidence="3" key="1">
    <citation type="submission" date="2017-05" db="EMBL/GenBank/DDBJ databases">
        <authorList>
            <person name="Kirkegaard R."/>
            <person name="Mcilroy J S."/>
        </authorList>
    </citation>
    <scope>NUCLEOTIDE SEQUENCE [LARGE SCALE GENOMIC DNA]</scope>
</reference>
<dbReference type="EC" id="2.7.1.48" evidence="2"/>
<dbReference type="GO" id="GO:0004849">
    <property type="term" value="F:uridine kinase activity"/>
    <property type="evidence" value="ECO:0007669"/>
    <property type="project" value="UniProtKB-EC"/>
</dbReference>
<gene>
    <name evidence="2" type="ORF">CFX1CAM_0779</name>
</gene>
<evidence type="ECO:0000313" key="3">
    <source>
        <dbReference type="Proteomes" id="UP000195514"/>
    </source>
</evidence>
<dbReference type="AlphaFoldDB" id="A0A1Y6K2I2"/>
<sequence>MVSAMNLYDQEKFSKTLYQRMGDIYPGVKTLALYEFQYCLNNLIPEDGWGSVELSPTSAIEAQIKDLNFYKNIEFKPVKHGSIQLDSQVLHLTRMLLVGLALGDYLPDWVNQNFYFDIRASIFFAHSVDYLPELKDRFGGQPFLQFEQKQHELEVLHEIGYREFTRANKEVDTALMEIVETLTRKLSPPLFLTVIGPTGAGKTEIISRIREHLSAKGLNLETIEMDNFYKDGAFREGKKLDKNLIHYDLFIKAMQAIRAGNSAEIPRYDFLNTTSSHDLNSQLRPGKQSLTIHPADIIFLEGNYPFHEDEVAELVGMKIVYMTRDDIRLKRKWRRDIDLRKKYDSTYFVNRYFRTQFIRAVELYLPLTHACDLFIDTSQAAVWVLPEHQALLADIRK</sequence>
<dbReference type="KEGG" id="abat:CFX1CAM_0779"/>
<organism evidence="2 3">
    <name type="scientific">Candidatus Brevifilum fermentans</name>
    <dbReference type="NCBI Taxonomy" id="1986204"/>
    <lineage>
        <taxon>Bacteria</taxon>
        <taxon>Bacillati</taxon>
        <taxon>Chloroflexota</taxon>
        <taxon>Anaerolineae</taxon>
        <taxon>Anaerolineales</taxon>
        <taxon>Anaerolineaceae</taxon>
        <taxon>Candidatus Brevifilum</taxon>
    </lineage>
</organism>
<dbReference type="SUPFAM" id="SSF52540">
    <property type="entry name" value="P-loop containing nucleoside triphosphate hydrolases"/>
    <property type="match status" value="1"/>
</dbReference>
<dbReference type="GO" id="GO:0005524">
    <property type="term" value="F:ATP binding"/>
    <property type="evidence" value="ECO:0007669"/>
    <property type="project" value="InterPro"/>
</dbReference>
<feature type="domain" description="Phosphoribulokinase/uridine kinase" evidence="1">
    <location>
        <begin position="193"/>
        <end position="340"/>
    </location>
</feature>
<accession>A0A1Y6K2I2</accession>
<keyword evidence="2" id="KW-0808">Transferase</keyword>
<dbReference type="PANTHER" id="PTHR10285">
    <property type="entry name" value="URIDINE KINASE"/>
    <property type="match status" value="1"/>
</dbReference>
<evidence type="ECO:0000259" key="1">
    <source>
        <dbReference type="Pfam" id="PF00485"/>
    </source>
</evidence>
<dbReference type="EMBL" id="LT859958">
    <property type="protein sequence ID" value="SMX53844.1"/>
    <property type="molecule type" value="Genomic_DNA"/>
</dbReference>
<dbReference type="Gene3D" id="3.40.50.300">
    <property type="entry name" value="P-loop containing nucleotide triphosphate hydrolases"/>
    <property type="match status" value="1"/>
</dbReference>
<keyword evidence="3" id="KW-1185">Reference proteome</keyword>